<dbReference type="RefSeq" id="WP_191796969.1">
    <property type="nucleotide sequence ID" value="NZ_JACSQQ010000028.1"/>
</dbReference>
<feature type="region of interest" description="Disordered" evidence="1">
    <location>
        <begin position="1"/>
        <end position="46"/>
    </location>
</feature>
<proteinExistence type="predicted"/>
<accession>A0ABR8RV98</accession>
<dbReference type="EMBL" id="JACSQQ010000028">
    <property type="protein sequence ID" value="MBD7951722.1"/>
    <property type="molecule type" value="Genomic_DNA"/>
</dbReference>
<feature type="region of interest" description="Disordered" evidence="1">
    <location>
        <begin position="85"/>
        <end position="116"/>
    </location>
</feature>
<reference evidence="2 3" key="1">
    <citation type="submission" date="2020-08" db="EMBL/GenBank/DDBJ databases">
        <title>A Genomic Blueprint of the Chicken Gut Microbiome.</title>
        <authorList>
            <person name="Gilroy R."/>
            <person name="Ravi A."/>
            <person name="Getino M."/>
            <person name="Pursley I."/>
            <person name="Horton D.L."/>
            <person name="Alikhan N.-F."/>
            <person name="Baker D."/>
            <person name="Gharbi K."/>
            <person name="Hall N."/>
            <person name="Watson M."/>
            <person name="Adriaenssens E.M."/>
            <person name="Foster-Nyarko E."/>
            <person name="Jarju S."/>
            <person name="Secka A."/>
            <person name="Antonio M."/>
            <person name="Oren A."/>
            <person name="Chaudhuri R."/>
            <person name="La Ragione R.M."/>
            <person name="Hildebrand F."/>
            <person name="Pallen M.J."/>
        </authorList>
    </citation>
    <scope>NUCLEOTIDE SEQUENCE [LARGE SCALE GENOMIC DNA]</scope>
    <source>
        <strain evidence="2 3">Sa4CUA1</strain>
    </source>
</reference>
<evidence type="ECO:0000313" key="2">
    <source>
        <dbReference type="EMBL" id="MBD7951722.1"/>
    </source>
</evidence>
<evidence type="ECO:0000313" key="3">
    <source>
        <dbReference type="Proteomes" id="UP000641803"/>
    </source>
</evidence>
<name>A0ABR8RV98_9CELL</name>
<evidence type="ECO:0000256" key="1">
    <source>
        <dbReference type="SAM" id="MobiDB-lite"/>
    </source>
</evidence>
<protein>
    <submittedName>
        <fullName evidence="2">Uncharacterized protein</fullName>
    </submittedName>
</protein>
<organism evidence="2 3">
    <name type="scientific">Oerskovia rustica</name>
    <dbReference type="NCBI Taxonomy" id="2762237"/>
    <lineage>
        <taxon>Bacteria</taxon>
        <taxon>Bacillati</taxon>
        <taxon>Actinomycetota</taxon>
        <taxon>Actinomycetes</taxon>
        <taxon>Micrococcales</taxon>
        <taxon>Cellulomonadaceae</taxon>
        <taxon>Oerskovia</taxon>
    </lineage>
</organism>
<comment type="caution">
    <text evidence="2">The sequence shown here is derived from an EMBL/GenBank/DDBJ whole genome shotgun (WGS) entry which is preliminary data.</text>
</comment>
<feature type="compositionally biased region" description="Low complexity" evidence="1">
    <location>
        <begin position="89"/>
        <end position="106"/>
    </location>
</feature>
<keyword evidence="3" id="KW-1185">Reference proteome</keyword>
<dbReference type="Proteomes" id="UP000641803">
    <property type="component" value="Unassembled WGS sequence"/>
</dbReference>
<gene>
    <name evidence="2" type="ORF">H9652_15060</name>
</gene>
<sequence>MAHNDDDGAAPIPRPQDEEQAPAGEPADPDRGPSAPRSSRWSRLPRLDSLVPDQLADRGRAALSRLDDARAGITDARETVRDATRRLRAPGALVGPPRPAVGVPRAPESPLHRSQSGTAALLPRALEVPAPRAPGSVAPLGWTGDIYLIGDDTPFAFVRRLPAKPVSKGKLAWGIVDELVTDTSVAGEDLRVVELLDLEGQVLLRSTPGWRRRDEGGWSVRDVTLADGSPVAEIVKPQRRARVGELVPVGAVRAATASTDPRDLDPSLPTAARVWRGPDELASIRTEGTNRSLTIGDLDGDDDALLVWAGVLSWWGGGLV</sequence>
<feature type="compositionally biased region" description="Low complexity" evidence="1">
    <location>
        <begin position="32"/>
        <end position="46"/>
    </location>
</feature>